<dbReference type="GO" id="GO:0005975">
    <property type="term" value="P:carbohydrate metabolic process"/>
    <property type="evidence" value="ECO:0007669"/>
    <property type="project" value="InterPro"/>
</dbReference>
<evidence type="ECO:0000256" key="1">
    <source>
        <dbReference type="ARBA" id="ARBA00022723"/>
    </source>
</evidence>
<reference evidence="3" key="2">
    <citation type="journal article" date="2014" name="ISME J.">
        <title>Microbial stratification in low pH oxic and suboxic macroscopic growths along an acid mine drainage.</title>
        <authorList>
            <person name="Mendez-Garcia C."/>
            <person name="Mesa V."/>
            <person name="Sprenger R.R."/>
            <person name="Richter M."/>
            <person name="Diez M.S."/>
            <person name="Solano J."/>
            <person name="Bargiela R."/>
            <person name="Golyshina O.V."/>
            <person name="Manteca A."/>
            <person name="Ramos J.L."/>
            <person name="Gallego J.R."/>
            <person name="Llorente I."/>
            <person name="Martins Dos Santos V.A."/>
            <person name="Jensen O.N."/>
            <person name="Pelaez A.I."/>
            <person name="Sanchez J."/>
            <person name="Ferrer M."/>
        </authorList>
    </citation>
    <scope>NUCLEOTIDE SEQUENCE</scope>
</reference>
<dbReference type="GO" id="GO:0004750">
    <property type="term" value="F:D-ribulose-phosphate 3-epimerase activity"/>
    <property type="evidence" value="ECO:0007669"/>
    <property type="project" value="UniProtKB-EC"/>
</dbReference>
<proteinExistence type="predicted"/>
<name>T1CL69_9ZZZZ</name>
<dbReference type="PROSITE" id="PS01086">
    <property type="entry name" value="RIBUL_P_3_EPIMER_2"/>
    <property type="match status" value="1"/>
</dbReference>
<dbReference type="GO" id="GO:0046872">
    <property type="term" value="F:metal ion binding"/>
    <property type="evidence" value="ECO:0007669"/>
    <property type="project" value="UniProtKB-KW"/>
</dbReference>
<dbReference type="EMBL" id="AUZZ01000289">
    <property type="protein sequence ID" value="EQD68584.1"/>
    <property type="molecule type" value="Genomic_DNA"/>
</dbReference>
<reference evidence="3" key="1">
    <citation type="submission" date="2013-08" db="EMBL/GenBank/DDBJ databases">
        <authorList>
            <person name="Mendez C."/>
            <person name="Richter M."/>
            <person name="Ferrer M."/>
            <person name="Sanchez J."/>
        </authorList>
    </citation>
    <scope>NUCLEOTIDE SEQUENCE</scope>
</reference>
<dbReference type="InterPro" id="IPR011060">
    <property type="entry name" value="RibuloseP-bd_barrel"/>
</dbReference>
<comment type="caution">
    <text evidence="3">The sequence shown here is derived from an EMBL/GenBank/DDBJ whole genome shotgun (WGS) entry which is preliminary data.</text>
</comment>
<keyword evidence="2 3" id="KW-0413">Isomerase</keyword>
<feature type="non-terminal residue" evidence="3">
    <location>
        <position position="1"/>
    </location>
</feature>
<gene>
    <name evidence="3" type="ORF">B2A_00369</name>
</gene>
<organism evidence="3">
    <name type="scientific">mine drainage metagenome</name>
    <dbReference type="NCBI Taxonomy" id="410659"/>
    <lineage>
        <taxon>unclassified sequences</taxon>
        <taxon>metagenomes</taxon>
        <taxon>ecological metagenomes</taxon>
    </lineage>
</organism>
<protein>
    <submittedName>
        <fullName evidence="3">Ribulose-phosphate 3-epimerase</fullName>
        <ecNumber evidence="3">5.1.3.1</ecNumber>
    </submittedName>
</protein>
<evidence type="ECO:0000313" key="3">
    <source>
        <dbReference type="EMBL" id="EQD68584.1"/>
    </source>
</evidence>
<keyword evidence="1" id="KW-0479">Metal-binding</keyword>
<sequence>TRLPLDIHLMIAEPGRYAATFREAGGDTLVFHAEATTDPSATVRELRATGAAVGVAIRPETPYAAIEGLVASLDQVLIMSVHPGFSGQRFLPEALPKLREARRHLDRLGSAADLSVDGGITPDTAGAAAAAGATLYVCGNSAFVGGSVPGNLARLRAAIEDGAQREVR</sequence>
<accession>T1CL69</accession>
<dbReference type="Gene3D" id="3.20.20.70">
    <property type="entry name" value="Aldolase class I"/>
    <property type="match status" value="1"/>
</dbReference>
<dbReference type="PANTHER" id="PTHR11749">
    <property type="entry name" value="RIBULOSE-5-PHOSPHATE-3-EPIMERASE"/>
    <property type="match status" value="1"/>
</dbReference>
<dbReference type="SUPFAM" id="SSF51366">
    <property type="entry name" value="Ribulose-phoshate binding barrel"/>
    <property type="match status" value="1"/>
</dbReference>
<dbReference type="Pfam" id="PF00834">
    <property type="entry name" value="Ribul_P_3_epim"/>
    <property type="match status" value="1"/>
</dbReference>
<dbReference type="AlphaFoldDB" id="T1CL69"/>
<dbReference type="EC" id="5.1.3.1" evidence="3"/>
<evidence type="ECO:0000256" key="2">
    <source>
        <dbReference type="ARBA" id="ARBA00023235"/>
    </source>
</evidence>
<dbReference type="InterPro" id="IPR000056">
    <property type="entry name" value="Ribul_P_3_epim-like"/>
</dbReference>
<dbReference type="InterPro" id="IPR013785">
    <property type="entry name" value="Aldolase_TIM"/>
</dbReference>